<reference evidence="2 3" key="1">
    <citation type="submission" date="2019-03" db="EMBL/GenBank/DDBJ databases">
        <title>Ramlibacter henchirensis DSM 14656, whole genome shotgun sequence.</title>
        <authorList>
            <person name="Zhang X."/>
            <person name="Feng G."/>
            <person name="Zhu H."/>
        </authorList>
    </citation>
    <scope>NUCLEOTIDE SEQUENCE [LARGE SCALE GENOMIC DNA]</scope>
    <source>
        <strain evidence="2 3">DSM 14656</strain>
    </source>
</reference>
<evidence type="ECO:0008006" key="4">
    <source>
        <dbReference type="Google" id="ProtNLM"/>
    </source>
</evidence>
<gene>
    <name evidence="2" type="ORF">EZ313_22430</name>
</gene>
<comment type="caution">
    <text evidence="2">The sequence shown here is derived from an EMBL/GenBank/DDBJ whole genome shotgun (WGS) entry which is preliminary data.</text>
</comment>
<feature type="chain" id="PRO_5021239750" description="Chaplin" evidence="1">
    <location>
        <begin position="22"/>
        <end position="104"/>
    </location>
</feature>
<accession>A0A4Z0BMY6</accession>
<keyword evidence="3" id="KW-1185">Reference proteome</keyword>
<evidence type="ECO:0000256" key="1">
    <source>
        <dbReference type="SAM" id="SignalP"/>
    </source>
</evidence>
<name>A0A4Z0BMY6_9BURK</name>
<dbReference type="AlphaFoldDB" id="A0A4Z0BMY6"/>
<dbReference type="Proteomes" id="UP000298180">
    <property type="component" value="Unassembled WGS sequence"/>
</dbReference>
<dbReference type="EMBL" id="SMLM01000004">
    <property type="protein sequence ID" value="TFY99318.1"/>
    <property type="molecule type" value="Genomic_DNA"/>
</dbReference>
<feature type="signal peptide" evidence="1">
    <location>
        <begin position="1"/>
        <end position="21"/>
    </location>
</feature>
<dbReference type="RefSeq" id="WP_135265546.1">
    <property type="nucleotide sequence ID" value="NZ_SMLM01000004.1"/>
</dbReference>
<sequence>MRKHIASLMLIASCAAAPALAQQSGLVNVDIRNVANNIAQNLKVNVSQIPVTVQVPVAVAANVCGVAANVLGTQAAGGSGSGSCTATTTSDALNEIVQRQLRTG</sequence>
<evidence type="ECO:0000313" key="3">
    <source>
        <dbReference type="Proteomes" id="UP000298180"/>
    </source>
</evidence>
<protein>
    <recommendedName>
        <fullName evidence="4">Chaplin</fullName>
    </recommendedName>
</protein>
<keyword evidence="1" id="KW-0732">Signal</keyword>
<evidence type="ECO:0000313" key="2">
    <source>
        <dbReference type="EMBL" id="TFY99318.1"/>
    </source>
</evidence>
<proteinExistence type="predicted"/>
<organism evidence="2 3">
    <name type="scientific">Ramlibacter henchirensis</name>
    <dbReference type="NCBI Taxonomy" id="204072"/>
    <lineage>
        <taxon>Bacteria</taxon>
        <taxon>Pseudomonadati</taxon>
        <taxon>Pseudomonadota</taxon>
        <taxon>Betaproteobacteria</taxon>
        <taxon>Burkholderiales</taxon>
        <taxon>Comamonadaceae</taxon>
        <taxon>Ramlibacter</taxon>
    </lineage>
</organism>